<organism evidence="1 2">
    <name type="scientific">Kwoniella shandongensis</name>
    <dbReference type="NCBI Taxonomy" id="1734106"/>
    <lineage>
        <taxon>Eukaryota</taxon>
        <taxon>Fungi</taxon>
        <taxon>Dikarya</taxon>
        <taxon>Basidiomycota</taxon>
        <taxon>Agaricomycotina</taxon>
        <taxon>Tremellomycetes</taxon>
        <taxon>Tremellales</taxon>
        <taxon>Cryptococcaceae</taxon>
        <taxon>Kwoniella</taxon>
    </lineage>
</organism>
<evidence type="ECO:0000313" key="2">
    <source>
        <dbReference type="Proteomes" id="UP000322225"/>
    </source>
</evidence>
<dbReference type="KEGG" id="ksn:43588162"/>
<gene>
    <name evidence="1" type="ORF">CI109_104230</name>
</gene>
<dbReference type="RefSeq" id="XP_065823525.1">
    <property type="nucleotide sequence ID" value="XM_065967453.1"/>
</dbReference>
<name>A0AAJ8MYH6_9TREE</name>
<dbReference type="GeneID" id="43588162"/>
<dbReference type="EMBL" id="CP144057">
    <property type="protein sequence ID" value="WWD19766.1"/>
    <property type="molecule type" value="Genomic_DNA"/>
</dbReference>
<sequence>MSHEVDRPVRFLAFGNNVCRNIDPLGAPVIQTPIDITGNIDCGEIIWHGWTCTIAKDYYHAWGTDPLVSETTSVLPVDAIRRVIGFDRPVGFLHLDGRVSTTHGIKGSGTWDDVAVTGLGAVYASRSLDDLIEGRSPQGPLRHPLLTSSVKLYTTESRVLALTLGPTPHLFELVDVRSLPPRQRKTDEPIKVQLLEEFEGLGVQTVVSGSANRFGIITEAGEAYLLGKGDPELLDFGDEEVRLIGIGSDFEVVVTVQDVFVRGASES</sequence>
<dbReference type="AlphaFoldDB" id="A0AAJ8MYH6"/>
<reference evidence="1" key="2">
    <citation type="submission" date="2024-01" db="EMBL/GenBank/DDBJ databases">
        <title>Comparative genomics of Cryptococcus and Kwoniella reveals pathogenesis evolution and contrasting modes of karyotype evolution via chromosome fusion or intercentromeric recombination.</title>
        <authorList>
            <person name="Coelho M.A."/>
            <person name="David-Palma M."/>
            <person name="Shea T."/>
            <person name="Bowers K."/>
            <person name="McGinley-Smith S."/>
            <person name="Mohammad A.W."/>
            <person name="Gnirke A."/>
            <person name="Yurkov A.M."/>
            <person name="Nowrousian M."/>
            <person name="Sun S."/>
            <person name="Cuomo C.A."/>
            <person name="Heitman J."/>
        </authorList>
    </citation>
    <scope>NUCLEOTIDE SEQUENCE</scope>
    <source>
        <strain evidence="1">CBS 12478</strain>
    </source>
</reference>
<reference evidence="1" key="1">
    <citation type="submission" date="2017-08" db="EMBL/GenBank/DDBJ databases">
        <authorList>
            <person name="Cuomo C."/>
            <person name="Billmyre B."/>
            <person name="Heitman J."/>
        </authorList>
    </citation>
    <scope>NUCLEOTIDE SEQUENCE</scope>
    <source>
        <strain evidence="1">CBS 12478</strain>
    </source>
</reference>
<protein>
    <submittedName>
        <fullName evidence="1">Uncharacterized protein</fullName>
    </submittedName>
</protein>
<proteinExistence type="predicted"/>
<accession>A0AAJ8MYH6</accession>
<dbReference type="Proteomes" id="UP000322225">
    <property type="component" value="Chromosome 7"/>
</dbReference>
<evidence type="ECO:0000313" key="1">
    <source>
        <dbReference type="EMBL" id="WWD19766.1"/>
    </source>
</evidence>
<keyword evidence="2" id="KW-1185">Reference proteome</keyword>